<dbReference type="EMBL" id="VSSQ01029928">
    <property type="protein sequence ID" value="MPM80255.1"/>
    <property type="molecule type" value="Genomic_DNA"/>
</dbReference>
<evidence type="ECO:0000313" key="5">
    <source>
        <dbReference type="EMBL" id="MPM80255.1"/>
    </source>
</evidence>
<feature type="domain" description="HTH arsR-type" evidence="4">
    <location>
        <begin position="34"/>
        <end position="128"/>
    </location>
</feature>
<dbReference type="Gene3D" id="1.10.10.10">
    <property type="entry name" value="Winged helix-like DNA-binding domain superfamily/Winged helix DNA-binding domain"/>
    <property type="match status" value="1"/>
</dbReference>
<dbReference type="PANTHER" id="PTHR43132">
    <property type="entry name" value="ARSENICAL RESISTANCE OPERON REPRESSOR ARSR-RELATED"/>
    <property type="match status" value="1"/>
</dbReference>
<evidence type="ECO:0000256" key="1">
    <source>
        <dbReference type="ARBA" id="ARBA00023015"/>
    </source>
</evidence>
<keyword evidence="2" id="KW-0238">DNA-binding</keyword>
<reference evidence="5" key="1">
    <citation type="submission" date="2019-08" db="EMBL/GenBank/DDBJ databases">
        <authorList>
            <person name="Kucharzyk K."/>
            <person name="Murdoch R.W."/>
            <person name="Higgins S."/>
            <person name="Loffler F."/>
        </authorList>
    </citation>
    <scope>NUCLEOTIDE SEQUENCE</scope>
</reference>
<dbReference type="NCBIfam" id="NF033788">
    <property type="entry name" value="HTH_metalloreg"/>
    <property type="match status" value="1"/>
</dbReference>
<dbReference type="PROSITE" id="PS50987">
    <property type="entry name" value="HTH_ARSR_2"/>
    <property type="match status" value="1"/>
</dbReference>
<dbReference type="GO" id="GO:0003700">
    <property type="term" value="F:DNA-binding transcription factor activity"/>
    <property type="evidence" value="ECO:0007669"/>
    <property type="project" value="InterPro"/>
</dbReference>
<evidence type="ECO:0000256" key="2">
    <source>
        <dbReference type="ARBA" id="ARBA00023125"/>
    </source>
</evidence>
<dbReference type="InterPro" id="IPR036388">
    <property type="entry name" value="WH-like_DNA-bd_sf"/>
</dbReference>
<dbReference type="InterPro" id="IPR011991">
    <property type="entry name" value="ArsR-like_HTH"/>
</dbReference>
<dbReference type="Pfam" id="PF01022">
    <property type="entry name" value="HTH_5"/>
    <property type="match status" value="1"/>
</dbReference>
<gene>
    <name evidence="5" type="primary">ziaR_28</name>
    <name evidence="5" type="ORF">SDC9_127302</name>
</gene>
<dbReference type="SUPFAM" id="SSF46785">
    <property type="entry name" value="Winged helix' DNA-binding domain"/>
    <property type="match status" value="1"/>
</dbReference>
<evidence type="ECO:0000259" key="4">
    <source>
        <dbReference type="PROSITE" id="PS50987"/>
    </source>
</evidence>
<dbReference type="PRINTS" id="PR00778">
    <property type="entry name" value="HTHARSR"/>
</dbReference>
<keyword evidence="3" id="KW-0804">Transcription</keyword>
<dbReference type="InterPro" id="IPR018334">
    <property type="entry name" value="ArsR_HTH"/>
</dbReference>
<dbReference type="CDD" id="cd00090">
    <property type="entry name" value="HTH_ARSR"/>
    <property type="match status" value="1"/>
</dbReference>
<sequence length="142" mass="16204">MRLKGEIILSKGDIFCDCDVIHADVVDSVKMKMPVEEELSDLSDFFKVLGDSTRAKIMCALDESELCVCDLAVLLNMTKSAISHQLSSLKRANLVKYRKEGKIVFYSLTDDHVKEIFEKGLEHIRENRNSIEEDQYEKSINT</sequence>
<protein>
    <submittedName>
        <fullName evidence="5">Transcriptional repressor SmtB</fullName>
    </submittedName>
</protein>
<name>A0A645CTN6_9ZZZZ</name>
<dbReference type="PANTHER" id="PTHR43132:SF6">
    <property type="entry name" value="HTH-TYPE TRANSCRIPTIONAL REPRESSOR CZRA"/>
    <property type="match status" value="1"/>
</dbReference>
<comment type="caution">
    <text evidence="5">The sequence shown here is derived from an EMBL/GenBank/DDBJ whole genome shotgun (WGS) entry which is preliminary data.</text>
</comment>
<dbReference type="AlphaFoldDB" id="A0A645CTN6"/>
<dbReference type="PROSITE" id="PS00846">
    <property type="entry name" value="HTH_ARSR_1"/>
    <property type="match status" value="1"/>
</dbReference>
<dbReference type="InterPro" id="IPR001845">
    <property type="entry name" value="HTH_ArsR_DNA-bd_dom"/>
</dbReference>
<dbReference type="InterPro" id="IPR036390">
    <property type="entry name" value="WH_DNA-bd_sf"/>
</dbReference>
<dbReference type="InterPro" id="IPR051011">
    <property type="entry name" value="Metal_resp_trans_reg"/>
</dbReference>
<keyword evidence="1" id="KW-0805">Transcription regulation</keyword>
<proteinExistence type="predicted"/>
<organism evidence="5">
    <name type="scientific">bioreactor metagenome</name>
    <dbReference type="NCBI Taxonomy" id="1076179"/>
    <lineage>
        <taxon>unclassified sequences</taxon>
        <taxon>metagenomes</taxon>
        <taxon>ecological metagenomes</taxon>
    </lineage>
</organism>
<dbReference type="GO" id="GO:0003677">
    <property type="term" value="F:DNA binding"/>
    <property type="evidence" value="ECO:0007669"/>
    <property type="project" value="UniProtKB-KW"/>
</dbReference>
<evidence type="ECO:0000256" key="3">
    <source>
        <dbReference type="ARBA" id="ARBA00023163"/>
    </source>
</evidence>
<dbReference type="SMART" id="SM00418">
    <property type="entry name" value="HTH_ARSR"/>
    <property type="match status" value="1"/>
</dbReference>
<accession>A0A645CTN6</accession>